<evidence type="ECO:0000313" key="2">
    <source>
        <dbReference type="Proteomes" id="UP000251692"/>
    </source>
</evidence>
<evidence type="ECO:0000313" key="1">
    <source>
        <dbReference type="EMBL" id="RAU83163.1"/>
    </source>
</evidence>
<sequence>MDSHDKILLYATSYITIELNLEDDWLYVEWRGIVGHQNVVAECEKILYYVKENKVTRIVNDNTLVEGIWSAAARWVGEVWFPALQEAGLKQFAWIYSPSILSRLSTDKTIKNTERPDLIKTFDDIDLAKDWLRVS</sequence>
<reference evidence="1 2" key="1">
    <citation type="submission" date="2018-06" db="EMBL/GenBank/DDBJ databases">
        <authorList>
            <person name="Liu Z.-W."/>
        </authorList>
    </citation>
    <scope>NUCLEOTIDE SEQUENCE [LARGE SCALE GENOMIC DNA]</scope>
    <source>
        <strain evidence="1 2">2b14</strain>
    </source>
</reference>
<keyword evidence="2" id="KW-1185">Reference proteome</keyword>
<organism evidence="1 2">
    <name type="scientific">Pontibacter arcticus</name>
    <dbReference type="NCBI Taxonomy" id="2080288"/>
    <lineage>
        <taxon>Bacteria</taxon>
        <taxon>Pseudomonadati</taxon>
        <taxon>Bacteroidota</taxon>
        <taxon>Cytophagia</taxon>
        <taxon>Cytophagales</taxon>
        <taxon>Hymenobacteraceae</taxon>
        <taxon>Pontibacter</taxon>
    </lineage>
</organism>
<dbReference type="OrthoDB" id="893408at2"/>
<proteinExistence type="predicted"/>
<dbReference type="RefSeq" id="WP_112305313.1">
    <property type="nucleotide sequence ID" value="NZ_QMDV01000002.1"/>
</dbReference>
<dbReference type="EMBL" id="QMDV01000002">
    <property type="protein sequence ID" value="RAU83163.1"/>
    <property type="molecule type" value="Genomic_DNA"/>
</dbReference>
<reference evidence="1 2" key="2">
    <citation type="submission" date="2018-07" db="EMBL/GenBank/DDBJ databases">
        <title>Pontibacter sp. 2b14 genomic sequence and assembly.</title>
        <authorList>
            <person name="Du Z.-J."/>
        </authorList>
    </citation>
    <scope>NUCLEOTIDE SEQUENCE [LARGE SCALE GENOMIC DNA]</scope>
    <source>
        <strain evidence="1 2">2b14</strain>
    </source>
</reference>
<dbReference type="AlphaFoldDB" id="A0A364RFV1"/>
<accession>A0A364RFV1</accession>
<protein>
    <recommendedName>
        <fullName evidence="3">SpoIIAA-like</fullName>
    </recommendedName>
</protein>
<name>A0A364RFV1_9BACT</name>
<dbReference type="Proteomes" id="UP000251692">
    <property type="component" value="Unassembled WGS sequence"/>
</dbReference>
<evidence type="ECO:0008006" key="3">
    <source>
        <dbReference type="Google" id="ProtNLM"/>
    </source>
</evidence>
<gene>
    <name evidence="1" type="ORF">DP923_08015</name>
</gene>
<comment type="caution">
    <text evidence="1">The sequence shown here is derived from an EMBL/GenBank/DDBJ whole genome shotgun (WGS) entry which is preliminary data.</text>
</comment>